<keyword evidence="5 7" id="KW-1133">Transmembrane helix</keyword>
<gene>
    <name evidence="8" type="ORF">GNP35_01275</name>
</gene>
<keyword evidence="2" id="KW-0813">Transport</keyword>
<feature type="transmembrane region" description="Helical" evidence="7">
    <location>
        <begin position="190"/>
        <end position="209"/>
    </location>
</feature>
<evidence type="ECO:0000256" key="2">
    <source>
        <dbReference type="ARBA" id="ARBA00022448"/>
    </source>
</evidence>
<evidence type="ECO:0000256" key="1">
    <source>
        <dbReference type="ARBA" id="ARBA00004651"/>
    </source>
</evidence>
<dbReference type="PANTHER" id="PTHR43549:SF3">
    <property type="entry name" value="MULTIDRUG RESISTANCE PROTEIN YPNP-RELATED"/>
    <property type="match status" value="1"/>
</dbReference>
<reference evidence="8 9" key="1">
    <citation type="submission" date="2019-11" db="EMBL/GenBank/DDBJ databases">
        <title>P. haliotis isolates from Z. marina roots.</title>
        <authorList>
            <person name="Cohen M."/>
            <person name="Jospin G."/>
            <person name="Eisen J.A."/>
            <person name="Coil D.A."/>
        </authorList>
    </citation>
    <scope>NUCLEOTIDE SEQUENCE [LARGE SCALE GENOMIC DNA]</scope>
    <source>
        <strain evidence="8 9">UCD-MCMsp1aY</strain>
    </source>
</reference>
<evidence type="ECO:0000256" key="3">
    <source>
        <dbReference type="ARBA" id="ARBA00022475"/>
    </source>
</evidence>
<proteinExistence type="predicted"/>
<dbReference type="InterPro" id="IPR052031">
    <property type="entry name" value="Membrane_Transporter-Flippase"/>
</dbReference>
<feature type="transmembrane region" description="Helical" evidence="7">
    <location>
        <begin position="116"/>
        <end position="135"/>
    </location>
</feature>
<keyword evidence="3" id="KW-1003">Cell membrane</keyword>
<dbReference type="PANTHER" id="PTHR43549">
    <property type="entry name" value="MULTIDRUG RESISTANCE PROTEIN YPNP-RELATED"/>
    <property type="match status" value="1"/>
</dbReference>
<dbReference type="GO" id="GO:0042910">
    <property type="term" value="F:xenobiotic transmembrane transporter activity"/>
    <property type="evidence" value="ECO:0007669"/>
    <property type="project" value="InterPro"/>
</dbReference>
<keyword evidence="9" id="KW-1185">Reference proteome</keyword>
<keyword evidence="4 7" id="KW-0812">Transmembrane</keyword>
<dbReference type="RefSeq" id="WP_155693794.1">
    <property type="nucleotide sequence ID" value="NZ_WOCD01000001.1"/>
</dbReference>
<evidence type="ECO:0000256" key="5">
    <source>
        <dbReference type="ARBA" id="ARBA00022989"/>
    </source>
</evidence>
<dbReference type="Proteomes" id="UP000439994">
    <property type="component" value="Unassembled WGS sequence"/>
</dbReference>
<feature type="transmembrane region" description="Helical" evidence="7">
    <location>
        <begin position="84"/>
        <end position="110"/>
    </location>
</feature>
<dbReference type="GO" id="GO:0015297">
    <property type="term" value="F:antiporter activity"/>
    <property type="evidence" value="ECO:0007669"/>
    <property type="project" value="InterPro"/>
</dbReference>
<accession>A0A6N8F4P4</accession>
<name>A0A6N8F4P4_9GAMM</name>
<feature type="transmembrane region" description="Helical" evidence="7">
    <location>
        <begin position="156"/>
        <end position="178"/>
    </location>
</feature>
<dbReference type="AlphaFoldDB" id="A0A6N8F4P4"/>
<feature type="transmembrane region" description="Helical" evidence="7">
    <location>
        <begin position="247"/>
        <end position="268"/>
    </location>
</feature>
<evidence type="ECO:0000256" key="7">
    <source>
        <dbReference type="SAM" id="Phobius"/>
    </source>
</evidence>
<dbReference type="GO" id="GO:0005886">
    <property type="term" value="C:plasma membrane"/>
    <property type="evidence" value="ECO:0007669"/>
    <property type="project" value="UniProtKB-SubCell"/>
</dbReference>
<dbReference type="Pfam" id="PF01554">
    <property type="entry name" value="MatE"/>
    <property type="match status" value="1"/>
</dbReference>
<dbReference type="InterPro" id="IPR002528">
    <property type="entry name" value="MATE_fam"/>
</dbReference>
<feature type="transmembrane region" description="Helical" evidence="7">
    <location>
        <begin position="5"/>
        <end position="24"/>
    </location>
</feature>
<organism evidence="8 9">
    <name type="scientific">Psychrosphaera haliotis</name>
    <dbReference type="NCBI Taxonomy" id="555083"/>
    <lineage>
        <taxon>Bacteria</taxon>
        <taxon>Pseudomonadati</taxon>
        <taxon>Pseudomonadota</taxon>
        <taxon>Gammaproteobacteria</taxon>
        <taxon>Alteromonadales</taxon>
        <taxon>Pseudoalteromonadaceae</taxon>
        <taxon>Psychrosphaera</taxon>
    </lineage>
</organism>
<feature type="transmembrane region" description="Helical" evidence="7">
    <location>
        <begin position="221"/>
        <end position="241"/>
    </location>
</feature>
<keyword evidence="6 7" id="KW-0472">Membrane</keyword>
<dbReference type="EMBL" id="WOCD01000001">
    <property type="protein sequence ID" value="MUH71243.1"/>
    <property type="molecule type" value="Genomic_DNA"/>
</dbReference>
<sequence>MPGKVMVITSVLNVVLDPLFIFTFEMGVAGAAWATCVAFLVGCFIIFQAILNERLLTLIKDTKQFLQGTKAIIRFTLPAMVGQFIPPVAAIVVTIIIASFGDIAVGAWGLANRIEYLAIIVILALTMALPPMIGVMRGQRDYNKIRQLVEISIKAVILLQLLIALLLAVISMPLAALLTSDGAVANTLSQYLWLVPLSYGALGVCMICVSASNAMGAPTSALITSIVRLFVCYLPVVWFGAELFGLTGLFIGSAIGNLLSGFAGWVIFMKQFKKQSSHFAGSNA</sequence>
<evidence type="ECO:0000256" key="4">
    <source>
        <dbReference type="ARBA" id="ARBA00022692"/>
    </source>
</evidence>
<dbReference type="OrthoDB" id="9806302at2"/>
<evidence type="ECO:0000313" key="8">
    <source>
        <dbReference type="EMBL" id="MUH71243.1"/>
    </source>
</evidence>
<evidence type="ECO:0000256" key="6">
    <source>
        <dbReference type="ARBA" id="ARBA00023136"/>
    </source>
</evidence>
<comment type="subcellular location">
    <subcellularLocation>
        <location evidence="1">Cell membrane</location>
        <topology evidence="1">Multi-pass membrane protein</topology>
    </subcellularLocation>
</comment>
<feature type="transmembrane region" description="Helical" evidence="7">
    <location>
        <begin position="30"/>
        <end position="51"/>
    </location>
</feature>
<comment type="caution">
    <text evidence="8">The sequence shown here is derived from an EMBL/GenBank/DDBJ whole genome shotgun (WGS) entry which is preliminary data.</text>
</comment>
<evidence type="ECO:0000313" key="9">
    <source>
        <dbReference type="Proteomes" id="UP000439994"/>
    </source>
</evidence>
<evidence type="ECO:0008006" key="10">
    <source>
        <dbReference type="Google" id="ProtNLM"/>
    </source>
</evidence>
<protein>
    <recommendedName>
        <fullName evidence="10">MATE family efflux transporter</fullName>
    </recommendedName>
</protein>